<evidence type="ECO:0000313" key="3">
    <source>
        <dbReference type="Proteomes" id="UP000677668"/>
    </source>
</evidence>
<sequence>MPSNPDPFEAELAAALRRVGPPAPPYLTPVIRKARRRVAARDILSWMLGRLWLALARFLAPLFIWVHQQTLQPYPTETQRRTPWKP</sequence>
<accession>A0ABX8AZH4</accession>
<reference evidence="2 3" key="1">
    <citation type="submission" date="2021-03" db="EMBL/GenBank/DDBJ databases">
        <title>Genomic and phenotypic characterization of Chloracidobacterium isolates provides evidence for multiple species.</title>
        <authorList>
            <person name="Saini M.K."/>
            <person name="Costas A.M.G."/>
            <person name="Tank M."/>
            <person name="Bryant D.A."/>
        </authorList>
    </citation>
    <scope>NUCLEOTIDE SEQUENCE [LARGE SCALE GENOMIC DNA]</scope>
    <source>
        <strain evidence="2 3">N</strain>
    </source>
</reference>
<protein>
    <submittedName>
        <fullName evidence="2">Uncharacterized protein</fullName>
    </submittedName>
</protein>
<evidence type="ECO:0000256" key="1">
    <source>
        <dbReference type="SAM" id="Phobius"/>
    </source>
</evidence>
<dbReference type="EMBL" id="CP072642">
    <property type="protein sequence ID" value="QUV93767.1"/>
    <property type="molecule type" value="Genomic_DNA"/>
</dbReference>
<keyword evidence="1" id="KW-0472">Membrane</keyword>
<proteinExistence type="predicted"/>
<keyword evidence="1" id="KW-1133">Transmembrane helix</keyword>
<keyword evidence="1" id="KW-0812">Transmembrane</keyword>
<dbReference type="RefSeq" id="WP_211422114.1">
    <property type="nucleotide sequence ID" value="NZ_CP072642.1"/>
</dbReference>
<evidence type="ECO:0000313" key="2">
    <source>
        <dbReference type="EMBL" id="QUV93767.1"/>
    </source>
</evidence>
<gene>
    <name evidence="2" type="ORF">J8C05_10425</name>
</gene>
<organism evidence="2 3">
    <name type="scientific">Chloracidobacterium sp. N</name>
    <dbReference type="NCBI Taxonomy" id="2821540"/>
    <lineage>
        <taxon>Bacteria</taxon>
        <taxon>Pseudomonadati</taxon>
        <taxon>Acidobacteriota</taxon>
        <taxon>Terriglobia</taxon>
        <taxon>Terriglobales</taxon>
        <taxon>Acidobacteriaceae</taxon>
        <taxon>Chloracidobacterium</taxon>
        <taxon>Chloracidobacterium aggregatum</taxon>
    </lineage>
</organism>
<keyword evidence="3" id="KW-1185">Reference proteome</keyword>
<dbReference type="Proteomes" id="UP000677668">
    <property type="component" value="Chromosome 1"/>
</dbReference>
<name>A0ABX8AZH4_9BACT</name>
<feature type="transmembrane region" description="Helical" evidence="1">
    <location>
        <begin position="43"/>
        <end position="66"/>
    </location>
</feature>